<keyword evidence="9" id="KW-0325">Glycoprotein</keyword>
<evidence type="ECO:0000256" key="4">
    <source>
        <dbReference type="ARBA" id="ARBA00022729"/>
    </source>
</evidence>
<feature type="non-terminal residue" evidence="16">
    <location>
        <position position="156"/>
    </location>
</feature>
<keyword evidence="8" id="KW-1015">Disulfide bond</keyword>
<evidence type="ECO:0000256" key="11">
    <source>
        <dbReference type="ARBA" id="ARBA00048284"/>
    </source>
</evidence>
<proteinExistence type="inferred from homology"/>
<feature type="non-terminal residue" evidence="16">
    <location>
        <position position="1"/>
    </location>
</feature>
<dbReference type="PANTHER" id="PTHR11610:SF111">
    <property type="entry name" value="PHOSPHOLIPASE A1 MEMBER A"/>
    <property type="match status" value="1"/>
</dbReference>
<dbReference type="SUPFAM" id="SSF53474">
    <property type="entry name" value="alpha/beta-Hydrolases"/>
    <property type="match status" value="1"/>
</dbReference>
<keyword evidence="6" id="KW-0442">Lipid degradation</keyword>
<dbReference type="InterPro" id="IPR013818">
    <property type="entry name" value="Lipase"/>
</dbReference>
<evidence type="ECO:0000256" key="8">
    <source>
        <dbReference type="ARBA" id="ARBA00023157"/>
    </source>
</evidence>
<evidence type="ECO:0000256" key="12">
    <source>
        <dbReference type="ARBA" id="ARBA00048646"/>
    </source>
</evidence>
<gene>
    <name evidence="16" type="primary">Pla1a</name>
    <name evidence="16" type="ORF">ZAPATR_R02357</name>
</gene>
<dbReference type="InterPro" id="IPR000734">
    <property type="entry name" value="TAG_lipase"/>
</dbReference>
<comment type="subcellular location">
    <subcellularLocation>
        <location evidence="1">Secreted</location>
    </subcellularLocation>
</comment>
<dbReference type="PRINTS" id="PR00821">
    <property type="entry name" value="TAGLIPASE"/>
</dbReference>
<dbReference type="PANTHER" id="PTHR11610">
    <property type="entry name" value="LIPASE"/>
    <property type="match status" value="1"/>
</dbReference>
<evidence type="ECO:0000256" key="14">
    <source>
        <dbReference type="RuleBase" id="RU004262"/>
    </source>
</evidence>
<evidence type="ECO:0000313" key="17">
    <source>
        <dbReference type="Proteomes" id="UP000557426"/>
    </source>
</evidence>
<dbReference type="GO" id="GO:0005615">
    <property type="term" value="C:extracellular space"/>
    <property type="evidence" value="ECO:0007669"/>
    <property type="project" value="TreeGrafter"/>
</dbReference>
<keyword evidence="17" id="KW-1185">Reference proteome</keyword>
<accession>A0A7L3EX75</accession>
<comment type="catalytic activity">
    <reaction evidence="12">
        <text>1,2-di-(9Z)-octadecenoyl-sn-glycero-3-phospho-L-serine + H2O = 2-(9Z-octadecenoyl)-sn-glycero-3-phospho-L-serine + (9Z)-octadecenoate + H(+)</text>
        <dbReference type="Rhea" id="RHEA:40491"/>
        <dbReference type="ChEBI" id="CHEBI:15377"/>
        <dbReference type="ChEBI" id="CHEBI:15378"/>
        <dbReference type="ChEBI" id="CHEBI:30823"/>
        <dbReference type="ChEBI" id="CHEBI:74905"/>
        <dbReference type="ChEBI" id="CHEBI:77342"/>
    </reaction>
    <physiologicalReaction direction="left-to-right" evidence="12">
        <dbReference type="Rhea" id="RHEA:40492"/>
    </physiologicalReaction>
</comment>
<dbReference type="InterPro" id="IPR029058">
    <property type="entry name" value="AB_hydrolase_fold"/>
</dbReference>
<evidence type="ECO:0000256" key="5">
    <source>
        <dbReference type="ARBA" id="ARBA00022801"/>
    </source>
</evidence>
<keyword evidence="4" id="KW-0732">Signal</keyword>
<evidence type="ECO:0000256" key="2">
    <source>
        <dbReference type="ARBA" id="ARBA00010701"/>
    </source>
</evidence>
<dbReference type="GO" id="GO:0008970">
    <property type="term" value="F:phospholipase A1 activity"/>
    <property type="evidence" value="ECO:0007669"/>
    <property type="project" value="TreeGrafter"/>
</dbReference>
<dbReference type="Proteomes" id="UP000557426">
    <property type="component" value="Unassembled WGS sequence"/>
</dbReference>
<evidence type="ECO:0000256" key="3">
    <source>
        <dbReference type="ARBA" id="ARBA00022525"/>
    </source>
</evidence>
<dbReference type="AlphaFoldDB" id="A0A7L3EX75"/>
<comment type="catalytic activity">
    <reaction evidence="13">
        <text>1-hexadecanoyl-2-(5Z,8Z,11Z,14Z-eicosatetraenoyl)-sn-glycero-3-phospho-L-serine + H2O = 2-(5Z,8Z,11Z,14Z)-eicosatetraenoyl-sn-glycero-3-phospho-L-serine + hexadecanoate + H(+)</text>
        <dbReference type="Rhea" id="RHEA:41187"/>
        <dbReference type="ChEBI" id="CHEBI:7896"/>
        <dbReference type="ChEBI" id="CHEBI:15377"/>
        <dbReference type="ChEBI" id="CHEBI:15378"/>
        <dbReference type="ChEBI" id="CHEBI:75032"/>
        <dbReference type="ChEBI" id="CHEBI:77830"/>
    </reaction>
    <physiologicalReaction direction="left-to-right" evidence="13">
        <dbReference type="Rhea" id="RHEA:41188"/>
    </physiologicalReaction>
</comment>
<name>A0A7L3EX75_9GRUI</name>
<organism evidence="16 17">
    <name type="scientific">Zapornia atra</name>
    <name type="common">Henderson crake</name>
    <dbReference type="NCBI Taxonomy" id="2585822"/>
    <lineage>
        <taxon>Eukaryota</taxon>
        <taxon>Metazoa</taxon>
        <taxon>Chordata</taxon>
        <taxon>Craniata</taxon>
        <taxon>Vertebrata</taxon>
        <taxon>Euteleostomi</taxon>
        <taxon>Archelosauria</taxon>
        <taxon>Archosauria</taxon>
        <taxon>Dinosauria</taxon>
        <taxon>Saurischia</taxon>
        <taxon>Theropoda</taxon>
        <taxon>Coelurosauria</taxon>
        <taxon>Aves</taxon>
        <taxon>Neognathae</taxon>
        <taxon>Neoaves</taxon>
        <taxon>Gruiformes</taxon>
        <taxon>Rallidae</taxon>
        <taxon>Zapornia</taxon>
    </lineage>
</organism>
<protein>
    <recommendedName>
        <fullName evidence="10">Phospholipase A1 member A</fullName>
    </recommendedName>
</protein>
<evidence type="ECO:0000256" key="6">
    <source>
        <dbReference type="ARBA" id="ARBA00022963"/>
    </source>
</evidence>
<sequence>CTDFQTAHFLRGSKLKVQFLLFTSLSPSCGELILANDDDIKNSSFNSSLETKIIIHGFRALGTKPSWIEELVHAILHTSQVNVIAVDWVYGSTGAYPTAVENVTQLALSISQFISKLLALGVSGASIHIIGVSLGAHVGGLVGHFHGGRLGQITGI</sequence>
<dbReference type="Gene3D" id="3.40.50.1820">
    <property type="entry name" value="alpha/beta hydrolase"/>
    <property type="match status" value="1"/>
</dbReference>
<evidence type="ECO:0000313" key="16">
    <source>
        <dbReference type="EMBL" id="NXT73264.1"/>
    </source>
</evidence>
<evidence type="ECO:0000256" key="1">
    <source>
        <dbReference type="ARBA" id="ARBA00004613"/>
    </source>
</evidence>
<comment type="similarity">
    <text evidence="2 14">Belongs to the AB hydrolase superfamily. Lipase family.</text>
</comment>
<evidence type="ECO:0000256" key="7">
    <source>
        <dbReference type="ARBA" id="ARBA00023098"/>
    </source>
</evidence>
<evidence type="ECO:0000256" key="9">
    <source>
        <dbReference type="ARBA" id="ARBA00023180"/>
    </source>
</evidence>
<evidence type="ECO:0000256" key="10">
    <source>
        <dbReference type="ARBA" id="ARBA00040696"/>
    </source>
</evidence>
<dbReference type="EMBL" id="VZTU01000747">
    <property type="protein sequence ID" value="NXT73264.1"/>
    <property type="molecule type" value="Genomic_DNA"/>
</dbReference>
<comment type="catalytic activity">
    <reaction evidence="11">
        <text>1-(9Z-octadecenoyl)-sn-glycero-3-phospho-L-serine + H2O = sn-glycero-3-phospho-L-serine + (9Z)-octadecenoate + H(+)</text>
        <dbReference type="Rhea" id="RHEA:40499"/>
        <dbReference type="ChEBI" id="CHEBI:15377"/>
        <dbReference type="ChEBI" id="CHEBI:15378"/>
        <dbReference type="ChEBI" id="CHEBI:30823"/>
        <dbReference type="ChEBI" id="CHEBI:64765"/>
        <dbReference type="ChEBI" id="CHEBI:74617"/>
    </reaction>
    <physiologicalReaction direction="left-to-right" evidence="11">
        <dbReference type="Rhea" id="RHEA:40500"/>
    </physiologicalReaction>
</comment>
<evidence type="ECO:0000259" key="15">
    <source>
        <dbReference type="Pfam" id="PF00151"/>
    </source>
</evidence>
<keyword evidence="7" id="KW-0443">Lipid metabolism</keyword>
<keyword evidence="3" id="KW-0964">Secreted</keyword>
<evidence type="ECO:0000256" key="13">
    <source>
        <dbReference type="ARBA" id="ARBA00048700"/>
    </source>
</evidence>
<dbReference type="GO" id="GO:0016042">
    <property type="term" value="P:lipid catabolic process"/>
    <property type="evidence" value="ECO:0007669"/>
    <property type="project" value="UniProtKB-KW"/>
</dbReference>
<feature type="domain" description="Lipase" evidence="15">
    <location>
        <begin position="10"/>
        <end position="156"/>
    </location>
</feature>
<reference evidence="16 17" key="1">
    <citation type="submission" date="2019-09" db="EMBL/GenBank/DDBJ databases">
        <title>Bird 10,000 Genomes (B10K) Project - Family phase.</title>
        <authorList>
            <person name="Zhang G."/>
        </authorList>
    </citation>
    <scope>NUCLEOTIDE SEQUENCE [LARGE SCALE GENOMIC DNA]</scope>
    <source>
        <strain evidence="16">B10K-DU-011-47</strain>
        <tissue evidence="16">Mixed tissue sample</tissue>
    </source>
</reference>
<keyword evidence="5" id="KW-0378">Hydrolase</keyword>
<dbReference type="Pfam" id="PF00151">
    <property type="entry name" value="Lipase"/>
    <property type="match status" value="1"/>
</dbReference>
<comment type="caution">
    <text evidence="16">The sequence shown here is derived from an EMBL/GenBank/DDBJ whole genome shotgun (WGS) entry which is preliminary data.</text>
</comment>